<dbReference type="STRING" id="1450648.CLORY_12280"/>
<proteinExistence type="predicted"/>
<keyword evidence="2" id="KW-1185">Reference proteome</keyword>
<name>A0A1V4ITS2_9CLOT</name>
<dbReference type="OrthoDB" id="1933944at2"/>
<protein>
    <submittedName>
        <fullName evidence="1">Uncharacterized protein</fullName>
    </submittedName>
</protein>
<accession>A0A1V4ITS2</accession>
<organism evidence="1 2">
    <name type="scientific">Clostridium oryzae</name>
    <dbReference type="NCBI Taxonomy" id="1450648"/>
    <lineage>
        <taxon>Bacteria</taxon>
        <taxon>Bacillati</taxon>
        <taxon>Bacillota</taxon>
        <taxon>Clostridia</taxon>
        <taxon>Eubacteriales</taxon>
        <taxon>Clostridiaceae</taxon>
        <taxon>Clostridium</taxon>
    </lineage>
</organism>
<comment type="caution">
    <text evidence="1">The sequence shown here is derived from an EMBL/GenBank/DDBJ whole genome shotgun (WGS) entry which is preliminary data.</text>
</comment>
<dbReference type="RefSeq" id="WP_079422642.1">
    <property type="nucleotide sequence ID" value="NZ_MZGV01000009.1"/>
</dbReference>
<evidence type="ECO:0000313" key="1">
    <source>
        <dbReference type="EMBL" id="OPJ63441.1"/>
    </source>
</evidence>
<sequence length="341" mass="40526">MLFHTENSRKIRQDTMKKVTDWINSDKRVLNILSLPYDEVDIFLPFIDFEINNGKRILYITATENGYVNFMKLMKKKQFDKCCYAYNEINSRIPREAEIIVTSFNYAISLEESFGLVIYDEVLEYSNYSKYEIMDILARYYKYDSRIIARSTEVILKNAPCIEIIFREKRVPVNEPRFVSTRLDLEKEIPYIMYEYIQWSIMRQRNLLILTSSRQKNFLVCQHLIEINNDPHFHIVKIDNLDDLNEFKSTERLEAAIIVTNSMHILEAAKENMDFIVYDSENRYFDYKKLVYLCAMASKSPHGENAEVVFLSRNISTAMERCKELIRNFNKKAWELGLVNI</sequence>
<evidence type="ECO:0000313" key="2">
    <source>
        <dbReference type="Proteomes" id="UP000190080"/>
    </source>
</evidence>
<gene>
    <name evidence="1" type="ORF">CLORY_12280</name>
</gene>
<dbReference type="AlphaFoldDB" id="A0A1V4ITS2"/>
<dbReference type="EMBL" id="MZGV01000009">
    <property type="protein sequence ID" value="OPJ63441.1"/>
    <property type="molecule type" value="Genomic_DNA"/>
</dbReference>
<dbReference type="Proteomes" id="UP000190080">
    <property type="component" value="Unassembled WGS sequence"/>
</dbReference>
<reference evidence="1 2" key="1">
    <citation type="submission" date="2017-03" db="EMBL/GenBank/DDBJ databases">
        <title>Genome sequence of Clostridium oryzae DSM 28571.</title>
        <authorList>
            <person name="Poehlein A."/>
            <person name="Daniel R."/>
        </authorList>
    </citation>
    <scope>NUCLEOTIDE SEQUENCE [LARGE SCALE GENOMIC DNA]</scope>
    <source>
        <strain evidence="1 2">DSM 28571</strain>
    </source>
</reference>